<feature type="transmembrane region" description="Helical" evidence="7">
    <location>
        <begin position="558"/>
        <end position="586"/>
    </location>
</feature>
<feature type="transmembrane region" description="Helical" evidence="7">
    <location>
        <begin position="406"/>
        <end position="428"/>
    </location>
</feature>
<evidence type="ECO:0000256" key="2">
    <source>
        <dbReference type="ARBA" id="ARBA00022475"/>
    </source>
</evidence>
<dbReference type="EMBL" id="JAHEWX010000004">
    <property type="protein sequence ID" value="MBT1541162.1"/>
    <property type="molecule type" value="Genomic_DNA"/>
</dbReference>
<feature type="transmembrane region" description="Helical" evidence="7">
    <location>
        <begin position="187"/>
        <end position="208"/>
    </location>
</feature>
<dbReference type="Pfam" id="PF09678">
    <property type="entry name" value="Caa3_CtaG"/>
    <property type="match status" value="1"/>
</dbReference>
<feature type="transmembrane region" description="Helical" evidence="7">
    <location>
        <begin position="214"/>
        <end position="235"/>
    </location>
</feature>
<dbReference type="InterPro" id="IPR019108">
    <property type="entry name" value="Caa3_assmbl_CtaG-rel"/>
</dbReference>
<keyword evidence="3 7" id="KW-0812">Transmembrane</keyword>
<feature type="compositionally biased region" description="Basic and acidic residues" evidence="6">
    <location>
        <begin position="684"/>
        <end position="704"/>
    </location>
</feature>
<dbReference type="GO" id="GO:0005886">
    <property type="term" value="C:plasma membrane"/>
    <property type="evidence" value="ECO:0007669"/>
    <property type="project" value="UniProtKB-SubCell"/>
</dbReference>
<feature type="transmembrane region" description="Helical" evidence="7">
    <location>
        <begin position="525"/>
        <end position="546"/>
    </location>
</feature>
<feature type="transmembrane region" description="Helical" evidence="7">
    <location>
        <begin position="606"/>
        <end position="628"/>
    </location>
</feature>
<comment type="caution">
    <text evidence="8">The sequence shown here is derived from an EMBL/GenBank/DDBJ whole genome shotgun (WGS) entry which is preliminary data.</text>
</comment>
<feature type="region of interest" description="Disordered" evidence="6">
    <location>
        <begin position="659"/>
        <end position="704"/>
    </location>
</feature>
<feature type="transmembrane region" description="Helical" evidence="7">
    <location>
        <begin position="161"/>
        <end position="180"/>
    </location>
</feature>
<comment type="subcellular location">
    <subcellularLocation>
        <location evidence="1">Cell membrane</location>
        <topology evidence="1">Multi-pass membrane protein</topology>
    </subcellularLocation>
</comment>
<keyword evidence="4 7" id="KW-1133">Transmembrane helix</keyword>
<organism evidence="8 9">
    <name type="scientific">Curtobacterium flaccumfaciens pv. flaccumfaciens</name>
    <dbReference type="NCBI Taxonomy" id="138532"/>
    <lineage>
        <taxon>Bacteria</taxon>
        <taxon>Bacillati</taxon>
        <taxon>Actinomycetota</taxon>
        <taxon>Actinomycetes</taxon>
        <taxon>Micrococcales</taxon>
        <taxon>Microbacteriaceae</taxon>
        <taxon>Curtobacterium</taxon>
    </lineage>
</organism>
<feature type="transmembrane region" description="Helical" evidence="7">
    <location>
        <begin position="440"/>
        <end position="460"/>
    </location>
</feature>
<proteinExistence type="predicted"/>
<dbReference type="RefSeq" id="WP_214562504.1">
    <property type="nucleotide sequence ID" value="NZ_JAHEWX010000004.1"/>
</dbReference>
<keyword evidence="2" id="KW-1003">Cell membrane</keyword>
<feature type="transmembrane region" description="Helical" evidence="7">
    <location>
        <begin position="255"/>
        <end position="274"/>
    </location>
</feature>
<evidence type="ECO:0000313" key="9">
    <source>
        <dbReference type="Proteomes" id="UP000709437"/>
    </source>
</evidence>
<evidence type="ECO:0000256" key="3">
    <source>
        <dbReference type="ARBA" id="ARBA00022692"/>
    </source>
</evidence>
<feature type="transmembrane region" description="Helical" evidence="7">
    <location>
        <begin position="112"/>
        <end position="131"/>
    </location>
</feature>
<evidence type="ECO:0000256" key="6">
    <source>
        <dbReference type="SAM" id="MobiDB-lite"/>
    </source>
</evidence>
<name>A0A9Q2ZPD0_9MICO</name>
<reference evidence="8" key="1">
    <citation type="submission" date="2021-05" db="EMBL/GenBank/DDBJ databases">
        <title>Whole genome sequence of Curtobacterium flaccumfaciens pv. flaccumfaciens strain CFBP 3417.</title>
        <authorList>
            <person name="Osdaghi E."/>
            <person name="Taghouti G."/>
            <person name="Portier P."/>
            <person name="Fazliarab A."/>
            <person name="Taghavi S.M."/>
            <person name="Briand M."/>
            <person name="Le-Saux M."/>
            <person name="Jacques M.-A."/>
        </authorList>
    </citation>
    <scope>NUCLEOTIDE SEQUENCE</scope>
    <source>
        <strain evidence="8">CFBP 3417</strain>
    </source>
</reference>
<evidence type="ECO:0000256" key="7">
    <source>
        <dbReference type="SAM" id="Phobius"/>
    </source>
</evidence>
<sequence length="704" mass="75315">MPDIQAAATPATRNRPTTVPAVGRSGVLRRASPWVGAVIAVVIVVVAVAMLGPSSYDRLSRGYPGMLTSMLSAVLRLTADVTGGLTTGGLAAAVFLTPRRSRTVIDNHRDLAIVRTAATVWLVAAVLLVPVDAADASGQPVTKLLTPGAIGYLVQASYLPGAWIVVACIAVAILVAAYLVRSWVSTLLLTGIGVIGLLAPVLVTQVLVGPNHDFGGDAAMFAVPALGIWTGATAAGARRWRVSRPGTATIRRHRILALTGWITWTVGSIIIAAVELAGTPPWEAPTGVLFAAQLLLVAAVAGPILLRRSWFATPTAPAVLLAVLLVAAAIGVVMTRIPPPVYFVPTDGQQLFLGYQVDTPLTPITLWTAGRVNILFLVIAIAGIATYAAAVIRLRKRGDHWSNGRTSAWMLGWASVIITTSSGVGPYSSASFAVHMGLHMSLNMLGPLLLVLGGPITLFLRATTAHRRDAFAGPHEWLVAVTHSKLLRVTYNPVYVLAVFVGSYYCIYLTPFFDWAMRYHWAHQAMTLHYLAIGYVFYALIIGVDAPPRPLPHIGKLGLVLAAMPFHAFFGVVVMTSDTLLAGTYFQYLDIPWIGSLAHDQYVAGGVAWAAGELPLIVVVIALVTQWAKQDARQAKRIDRHADRGLDDDHEQYNAMLSKLTTRDTTAPAQRADPTRSTGPGSTNEHERADDRRALTVTDHREQP</sequence>
<feature type="transmembrane region" description="Helical" evidence="7">
    <location>
        <begin position="73"/>
        <end position="96"/>
    </location>
</feature>
<feature type="transmembrane region" description="Helical" evidence="7">
    <location>
        <begin position="34"/>
        <end position="53"/>
    </location>
</feature>
<accession>A0A9Q2ZPD0</accession>
<feature type="transmembrane region" description="Helical" evidence="7">
    <location>
        <begin position="374"/>
        <end position="394"/>
    </location>
</feature>
<evidence type="ECO:0000256" key="1">
    <source>
        <dbReference type="ARBA" id="ARBA00004651"/>
    </source>
</evidence>
<dbReference type="AlphaFoldDB" id="A0A9Q2ZPD0"/>
<keyword evidence="5 7" id="KW-0472">Membrane</keyword>
<evidence type="ECO:0000313" key="8">
    <source>
        <dbReference type="EMBL" id="MBT1541162.1"/>
    </source>
</evidence>
<protein>
    <submittedName>
        <fullName evidence="8">Cytochrome c oxidase assembly protein</fullName>
    </submittedName>
</protein>
<feature type="transmembrane region" description="Helical" evidence="7">
    <location>
        <begin position="318"/>
        <end position="337"/>
    </location>
</feature>
<feature type="compositionally biased region" description="Polar residues" evidence="6">
    <location>
        <begin position="659"/>
        <end position="668"/>
    </location>
</feature>
<evidence type="ECO:0000256" key="4">
    <source>
        <dbReference type="ARBA" id="ARBA00022989"/>
    </source>
</evidence>
<dbReference type="Proteomes" id="UP000709437">
    <property type="component" value="Unassembled WGS sequence"/>
</dbReference>
<gene>
    <name evidence="8" type="ORF">KK103_05255</name>
</gene>
<feature type="transmembrane region" description="Helical" evidence="7">
    <location>
        <begin position="494"/>
        <end position="513"/>
    </location>
</feature>
<feature type="transmembrane region" description="Helical" evidence="7">
    <location>
        <begin position="286"/>
        <end position="306"/>
    </location>
</feature>
<evidence type="ECO:0000256" key="5">
    <source>
        <dbReference type="ARBA" id="ARBA00023136"/>
    </source>
</evidence>